<dbReference type="EMBL" id="CP005074">
    <property type="protein sequence ID" value="AGR41293.1"/>
    <property type="molecule type" value="Genomic_DNA"/>
</dbReference>
<dbReference type="OrthoDB" id="390179at2"/>
<evidence type="ECO:0000313" key="2">
    <source>
        <dbReference type="EMBL" id="AGR41293.1"/>
    </source>
</evidence>
<protein>
    <recommendedName>
        <fullName evidence="4">Transmembrane protein</fullName>
    </recommendedName>
</protein>
<accession>S5MC34</accession>
<dbReference type="RefSeq" id="WP_020834432.1">
    <property type="nucleotide sequence ID" value="NC_021846.1"/>
</dbReference>
<dbReference type="Proteomes" id="UP000014984">
    <property type="component" value="Chromosome"/>
</dbReference>
<dbReference type="NCBIfam" id="NF045889">
    <property type="entry name" value="ICE_Mbov_0396_TM"/>
    <property type="match status" value="1"/>
</dbReference>
<dbReference type="AlphaFoldDB" id="S5MC34"/>
<organism evidence="2 3">
    <name type="scientific">Spiroplasma taiwanense CT-1</name>
    <dbReference type="NCBI Taxonomy" id="1276220"/>
    <lineage>
        <taxon>Bacteria</taxon>
        <taxon>Bacillati</taxon>
        <taxon>Mycoplasmatota</taxon>
        <taxon>Mollicutes</taxon>
        <taxon>Entomoplasmatales</taxon>
        <taxon>Spiroplasmataceae</taxon>
        <taxon>Spiroplasma</taxon>
    </lineage>
</organism>
<dbReference type="KEGG" id="stai:STAIW_v1c06750"/>
<keyword evidence="1" id="KW-1133">Transmembrane helix</keyword>
<proteinExistence type="predicted"/>
<evidence type="ECO:0008006" key="4">
    <source>
        <dbReference type="Google" id="ProtNLM"/>
    </source>
</evidence>
<reference evidence="2 3" key="1">
    <citation type="journal article" date="2013" name="Genome Biol. Evol.">
        <title>Comparison of metabolic capacities and inference of gene content evolution in mosquito-associated Spiroplasma diminutum and S. taiwanense.</title>
        <authorList>
            <person name="Lo W.S."/>
            <person name="Ku C."/>
            <person name="Chen L.L."/>
            <person name="Chang T.H."/>
            <person name="Kuo C.H."/>
        </authorList>
    </citation>
    <scope>NUCLEOTIDE SEQUENCE [LARGE SCALE GENOMIC DNA]</scope>
    <source>
        <strain evidence="2">CT-1</strain>
    </source>
</reference>
<feature type="transmembrane region" description="Helical" evidence="1">
    <location>
        <begin position="26"/>
        <end position="47"/>
    </location>
</feature>
<dbReference type="STRING" id="1276220.STAIW_v1c06750"/>
<name>S5MC34_9MOLU</name>
<keyword evidence="1" id="KW-0472">Membrane</keyword>
<sequence>MGDPDWKGDFENIPSDYAVPGNIRNYNIVVEILAVAFLLYTLIMLCMAIVQKSIELFLLFLIGPLVAAWMVNDHGIRMKQWKYMIIAKALVSIGNILSYIVMINFLMLFISKSINKF</sequence>
<evidence type="ECO:0000256" key="1">
    <source>
        <dbReference type="SAM" id="Phobius"/>
    </source>
</evidence>
<keyword evidence="1" id="KW-0812">Transmembrane</keyword>
<feature type="transmembrane region" description="Helical" evidence="1">
    <location>
        <begin position="83"/>
        <end position="110"/>
    </location>
</feature>
<dbReference type="PATRIC" id="fig|1276220.3.peg.687"/>
<feature type="transmembrane region" description="Helical" evidence="1">
    <location>
        <begin position="54"/>
        <end position="71"/>
    </location>
</feature>
<keyword evidence="3" id="KW-1185">Reference proteome</keyword>
<evidence type="ECO:0000313" key="3">
    <source>
        <dbReference type="Proteomes" id="UP000014984"/>
    </source>
</evidence>
<dbReference type="HOGENOM" id="CLU_2083393_0_0_14"/>
<gene>
    <name evidence="2" type="ORF">STAIW_v1c06750</name>
</gene>